<dbReference type="KEGG" id="lal:AT746_19120"/>
<evidence type="ECO:0000313" key="20">
    <source>
        <dbReference type="Proteomes" id="UP000068447"/>
    </source>
</evidence>
<organism evidence="19 20">
    <name type="scientific">Lacimicrobium alkaliphilum</name>
    <dbReference type="NCBI Taxonomy" id="1526571"/>
    <lineage>
        <taxon>Bacteria</taxon>
        <taxon>Pseudomonadati</taxon>
        <taxon>Pseudomonadota</taxon>
        <taxon>Gammaproteobacteria</taxon>
        <taxon>Alteromonadales</taxon>
        <taxon>Alteromonadaceae</taxon>
        <taxon>Lacimicrobium</taxon>
    </lineage>
</organism>
<dbReference type="SUPFAM" id="SSF51344">
    <property type="entry name" value="Epsilon subunit of F1F0-ATP synthase N-terminal domain"/>
    <property type="match status" value="1"/>
</dbReference>
<evidence type="ECO:0000256" key="1">
    <source>
        <dbReference type="ARBA" id="ARBA00003543"/>
    </source>
</evidence>
<dbReference type="STRING" id="1526571.AT746_19120"/>
<proteinExistence type="inferred from homology"/>
<evidence type="ECO:0000256" key="11">
    <source>
        <dbReference type="ARBA" id="ARBA00023196"/>
    </source>
</evidence>
<keyword evidence="8 15" id="KW-0375">Hydrogen ion transport</keyword>
<dbReference type="InterPro" id="IPR020546">
    <property type="entry name" value="ATP_synth_F1_dsu/esu_N"/>
</dbReference>
<dbReference type="GO" id="GO:0005886">
    <property type="term" value="C:plasma membrane"/>
    <property type="evidence" value="ECO:0007669"/>
    <property type="project" value="UniProtKB-SubCell"/>
</dbReference>
<dbReference type="NCBIfam" id="NF001847">
    <property type="entry name" value="PRK00571.1-4"/>
    <property type="match status" value="1"/>
</dbReference>
<dbReference type="Pfam" id="PF02823">
    <property type="entry name" value="ATP-synt_DE_N"/>
    <property type="match status" value="1"/>
</dbReference>
<dbReference type="GO" id="GO:0046933">
    <property type="term" value="F:proton-transporting ATP synthase activity, rotational mechanism"/>
    <property type="evidence" value="ECO:0007669"/>
    <property type="project" value="UniProtKB-UniRule"/>
</dbReference>
<name>A0A0U2ZME9_9ALTE</name>
<gene>
    <name evidence="15 19" type="primary">atpC</name>
    <name evidence="19" type="ORF">AT746_19120</name>
</gene>
<dbReference type="EMBL" id="CP013650">
    <property type="protein sequence ID" value="ALT00168.1"/>
    <property type="molecule type" value="Genomic_DNA"/>
</dbReference>
<comment type="subunit">
    <text evidence="4 15 16">F-type ATPases have 2 components, CF(1) - the catalytic core - and CF(0) - the membrane proton channel. CF(1) has five subunits: alpha(3), beta(3), gamma(1), delta(1), epsilon(1). CF(0) has three main subunits: a, b and c.</text>
</comment>
<dbReference type="Gene3D" id="2.60.15.10">
    <property type="entry name" value="F0F1 ATP synthase delta/epsilon subunit, N-terminal"/>
    <property type="match status" value="1"/>
</dbReference>
<dbReference type="GO" id="GO:0005524">
    <property type="term" value="F:ATP binding"/>
    <property type="evidence" value="ECO:0007669"/>
    <property type="project" value="UniProtKB-UniRule"/>
</dbReference>
<dbReference type="GO" id="GO:0045259">
    <property type="term" value="C:proton-transporting ATP synthase complex"/>
    <property type="evidence" value="ECO:0007669"/>
    <property type="project" value="UniProtKB-KW"/>
</dbReference>
<dbReference type="Gene3D" id="1.20.5.440">
    <property type="entry name" value="ATP synthase delta/epsilon subunit, C-terminal domain"/>
    <property type="match status" value="1"/>
</dbReference>
<keyword evidence="6 15" id="KW-0813">Transport</keyword>
<dbReference type="HAMAP" id="MF_00530">
    <property type="entry name" value="ATP_synth_epsil_bac"/>
    <property type="match status" value="1"/>
</dbReference>
<dbReference type="FunFam" id="2.60.15.10:FF:000001">
    <property type="entry name" value="ATP synthase epsilon chain"/>
    <property type="match status" value="1"/>
</dbReference>
<evidence type="ECO:0000256" key="13">
    <source>
        <dbReference type="ARBA" id="ARBA00030215"/>
    </source>
</evidence>
<evidence type="ECO:0000256" key="10">
    <source>
        <dbReference type="ARBA" id="ARBA00023136"/>
    </source>
</evidence>
<dbReference type="InterPro" id="IPR036771">
    <property type="entry name" value="ATPsynth_dsu/esu_N"/>
</dbReference>
<keyword evidence="12 15" id="KW-0066">ATP synthesis</keyword>
<evidence type="ECO:0000256" key="3">
    <source>
        <dbReference type="ARBA" id="ARBA00005712"/>
    </source>
</evidence>
<keyword evidence="11 15" id="KW-0139">CF(1)</keyword>
<dbReference type="Pfam" id="PF00401">
    <property type="entry name" value="ATP-synt_DE"/>
    <property type="match status" value="1"/>
</dbReference>
<dbReference type="AlphaFoldDB" id="A0A0U2ZME9"/>
<evidence type="ECO:0000256" key="5">
    <source>
        <dbReference type="ARBA" id="ARBA00014480"/>
    </source>
</evidence>
<evidence type="ECO:0000259" key="18">
    <source>
        <dbReference type="Pfam" id="PF02823"/>
    </source>
</evidence>
<evidence type="ECO:0000256" key="12">
    <source>
        <dbReference type="ARBA" id="ARBA00023310"/>
    </source>
</evidence>
<comment type="function">
    <text evidence="1 15">Produces ATP from ADP in the presence of a proton gradient across the membrane.</text>
</comment>
<evidence type="ECO:0000313" key="19">
    <source>
        <dbReference type="EMBL" id="ALT00168.1"/>
    </source>
</evidence>
<evidence type="ECO:0000256" key="15">
    <source>
        <dbReference type="HAMAP-Rule" id="MF_00530"/>
    </source>
</evidence>
<evidence type="ECO:0000259" key="17">
    <source>
        <dbReference type="Pfam" id="PF00401"/>
    </source>
</evidence>
<evidence type="ECO:0000256" key="7">
    <source>
        <dbReference type="ARBA" id="ARBA00022475"/>
    </source>
</evidence>
<sequence>MAAMTVHLDVVSAEENLFSGRVETIQVTGSEGELGIYPGHAPLLTTLKPGMVRLVKQHGHEEFIYIAGGVLEVQPGTVTVMADVAVRADDLDEQAALEAKKRAEEHIANPSSDLNYAEAAAELAEAIAQLRLIKTLRRK</sequence>
<keyword evidence="7 15" id="KW-1003">Cell membrane</keyword>
<evidence type="ECO:0000256" key="14">
    <source>
        <dbReference type="ARBA" id="ARBA00031795"/>
    </source>
</evidence>
<comment type="subcellular location">
    <subcellularLocation>
        <location evidence="2 15">Cell membrane</location>
        <topology evidence="2 15">Peripheral membrane protein</topology>
    </subcellularLocation>
</comment>
<evidence type="ECO:0000256" key="4">
    <source>
        <dbReference type="ARBA" id="ARBA00011648"/>
    </source>
</evidence>
<dbReference type="InterPro" id="IPR036794">
    <property type="entry name" value="ATP_F1_dsu/esu_C_sf"/>
</dbReference>
<dbReference type="InterPro" id="IPR001469">
    <property type="entry name" value="ATP_synth_F1_dsu/esu"/>
</dbReference>
<keyword evidence="20" id="KW-1185">Reference proteome</keyword>
<keyword evidence="9 15" id="KW-0406">Ion transport</keyword>
<evidence type="ECO:0000256" key="9">
    <source>
        <dbReference type="ARBA" id="ARBA00023065"/>
    </source>
</evidence>
<dbReference type="FunFam" id="1.20.5.440:FF:000001">
    <property type="entry name" value="ATP synthase epsilon chain"/>
    <property type="match status" value="1"/>
</dbReference>
<accession>A0A0U2ZME9</accession>
<dbReference type="RefSeq" id="WP_062483661.1">
    <property type="nucleotide sequence ID" value="NZ_CP013650.1"/>
</dbReference>
<comment type="similarity">
    <text evidence="3 15 16">Belongs to the ATPase epsilon chain family.</text>
</comment>
<reference evidence="19 20" key="1">
    <citation type="submission" date="2015-12" db="EMBL/GenBank/DDBJ databases">
        <title>Complete genome of Lacimicrobium alkaliphilum KCTC 32984.</title>
        <authorList>
            <person name="Kim S.-G."/>
            <person name="Lee Y.-J."/>
        </authorList>
    </citation>
    <scope>NUCLEOTIDE SEQUENCE [LARGE SCALE GENOMIC DNA]</scope>
    <source>
        <strain evidence="19 20">YelD216</strain>
    </source>
</reference>
<dbReference type="Proteomes" id="UP000068447">
    <property type="component" value="Chromosome"/>
</dbReference>
<protein>
    <recommendedName>
        <fullName evidence="5 15">ATP synthase epsilon chain</fullName>
    </recommendedName>
    <alternativeName>
        <fullName evidence="14 15">ATP synthase F1 sector epsilon subunit</fullName>
    </alternativeName>
    <alternativeName>
        <fullName evidence="13 15">F-ATPase epsilon subunit</fullName>
    </alternativeName>
</protein>
<keyword evidence="10 15" id="KW-0472">Membrane</keyword>
<evidence type="ECO:0000256" key="6">
    <source>
        <dbReference type="ARBA" id="ARBA00022448"/>
    </source>
</evidence>
<dbReference type="NCBIfam" id="TIGR01216">
    <property type="entry name" value="ATP_synt_epsi"/>
    <property type="match status" value="1"/>
</dbReference>
<dbReference type="CDD" id="cd12152">
    <property type="entry name" value="F1-ATPase_delta"/>
    <property type="match status" value="1"/>
</dbReference>
<evidence type="ECO:0000256" key="8">
    <source>
        <dbReference type="ARBA" id="ARBA00022781"/>
    </source>
</evidence>
<dbReference type="PANTHER" id="PTHR13822:SF10">
    <property type="entry name" value="ATP SYNTHASE EPSILON CHAIN, CHLOROPLASTIC"/>
    <property type="match status" value="1"/>
</dbReference>
<dbReference type="OrthoDB" id="9791445at2"/>
<dbReference type="SUPFAM" id="SSF46604">
    <property type="entry name" value="Epsilon subunit of F1F0-ATP synthase C-terminal domain"/>
    <property type="match status" value="1"/>
</dbReference>
<feature type="domain" description="ATP synthase epsilon subunit C-terminal" evidence="17">
    <location>
        <begin position="89"/>
        <end position="134"/>
    </location>
</feature>
<feature type="domain" description="ATP synthase F1 complex delta/epsilon subunit N-terminal" evidence="18">
    <location>
        <begin position="6"/>
        <end position="85"/>
    </location>
</feature>
<dbReference type="PANTHER" id="PTHR13822">
    <property type="entry name" value="ATP SYNTHASE DELTA/EPSILON CHAIN"/>
    <property type="match status" value="1"/>
</dbReference>
<evidence type="ECO:0000256" key="16">
    <source>
        <dbReference type="RuleBase" id="RU003656"/>
    </source>
</evidence>
<evidence type="ECO:0000256" key="2">
    <source>
        <dbReference type="ARBA" id="ARBA00004202"/>
    </source>
</evidence>
<dbReference type="InterPro" id="IPR020547">
    <property type="entry name" value="ATP_synth_F1_esu_C"/>
</dbReference>